<dbReference type="GO" id="GO:0005886">
    <property type="term" value="C:plasma membrane"/>
    <property type="evidence" value="ECO:0007669"/>
    <property type="project" value="UniProtKB-SubCell"/>
</dbReference>
<reference evidence="8 9" key="1">
    <citation type="submission" date="2020-09" db="EMBL/GenBank/DDBJ databases">
        <title>An Earliest Endosymbiont, Wolbachia massiliensis sp. nov., Strain PL13 From the Bed Bug (Cimex hemipterius), Type strain of a New supergroup T.</title>
        <authorList>
            <person name="Laidoudi Y."/>
            <person name="Levasseur A."/>
            <person name="Medkour H."/>
            <person name="Maaloum M."/>
            <person name="BenKhedher M."/>
            <person name="Sambou M."/>
            <person name="Bassene H."/>
            <person name="Davoust B."/>
            <person name="Fenollar F."/>
            <person name="Raoult D."/>
            <person name="Mediannikov O."/>
        </authorList>
    </citation>
    <scope>NUCLEOTIDE SEQUENCE [LARGE SCALE GENOMIC DNA]</scope>
    <source>
        <strain evidence="8 9">PL13</strain>
    </source>
</reference>
<evidence type="ECO:0000256" key="4">
    <source>
        <dbReference type="ARBA" id="ARBA00022989"/>
    </source>
</evidence>
<gene>
    <name evidence="8" type="ORF">ID128_04595</name>
</gene>
<evidence type="ECO:0000313" key="8">
    <source>
        <dbReference type="EMBL" id="QOD38851.1"/>
    </source>
</evidence>
<evidence type="ECO:0000256" key="5">
    <source>
        <dbReference type="ARBA" id="ARBA00023136"/>
    </source>
</evidence>
<dbReference type="InterPro" id="IPR051791">
    <property type="entry name" value="Pra-immunoreactive"/>
</dbReference>
<keyword evidence="2" id="KW-1003">Cell membrane</keyword>
<dbReference type="AlphaFoldDB" id="A0A7M3U366"/>
<evidence type="ECO:0000256" key="6">
    <source>
        <dbReference type="SAM" id="Phobius"/>
    </source>
</evidence>
<dbReference type="RefSeq" id="WP_191111599.1">
    <property type="nucleotide sequence ID" value="NZ_CP061738.1"/>
</dbReference>
<evidence type="ECO:0000256" key="1">
    <source>
        <dbReference type="ARBA" id="ARBA00004651"/>
    </source>
</evidence>
<evidence type="ECO:0000256" key="2">
    <source>
        <dbReference type="ARBA" id="ARBA00022475"/>
    </source>
</evidence>
<comment type="subcellular location">
    <subcellularLocation>
        <location evidence="1">Cell membrane</location>
        <topology evidence="1">Multi-pass membrane protein</topology>
    </subcellularLocation>
</comment>
<feature type="transmembrane region" description="Helical" evidence="6">
    <location>
        <begin position="37"/>
        <end position="55"/>
    </location>
</feature>
<keyword evidence="4 6" id="KW-1133">Transmembrane helix</keyword>
<dbReference type="Pfam" id="PF06271">
    <property type="entry name" value="RDD"/>
    <property type="match status" value="1"/>
</dbReference>
<feature type="domain" description="RDD" evidence="7">
    <location>
        <begin position="5"/>
        <end position="150"/>
    </location>
</feature>
<accession>A0A7M3U366</accession>
<dbReference type="EMBL" id="CP061738">
    <property type="protein sequence ID" value="QOD38851.1"/>
    <property type="molecule type" value="Genomic_DNA"/>
</dbReference>
<evidence type="ECO:0000259" key="7">
    <source>
        <dbReference type="Pfam" id="PF06271"/>
    </source>
</evidence>
<protein>
    <submittedName>
        <fullName evidence="8">RDD family protein</fullName>
    </submittedName>
</protein>
<organism evidence="8 9">
    <name type="scientific">Candidatus Wolbachia massiliensis</name>
    <dbReference type="NCBI Taxonomy" id="1845000"/>
    <lineage>
        <taxon>Bacteria</taxon>
        <taxon>Pseudomonadati</taxon>
        <taxon>Pseudomonadota</taxon>
        <taxon>Alphaproteobacteria</taxon>
        <taxon>Rickettsiales</taxon>
        <taxon>Anaplasmataceae</taxon>
        <taxon>Wolbachieae</taxon>
        <taxon>Wolbachia</taxon>
    </lineage>
</organism>
<proteinExistence type="predicted"/>
<dbReference type="InterPro" id="IPR010432">
    <property type="entry name" value="RDD"/>
</dbReference>
<dbReference type="PANTHER" id="PTHR36115:SF6">
    <property type="entry name" value="PROLINE-RICH ANTIGEN HOMOLOG"/>
    <property type="match status" value="1"/>
</dbReference>
<keyword evidence="9" id="KW-1185">Reference proteome</keyword>
<evidence type="ECO:0000256" key="3">
    <source>
        <dbReference type="ARBA" id="ARBA00022692"/>
    </source>
</evidence>
<feature type="transmembrane region" description="Helical" evidence="6">
    <location>
        <begin position="89"/>
        <end position="109"/>
    </location>
</feature>
<evidence type="ECO:0000313" key="9">
    <source>
        <dbReference type="Proteomes" id="UP000516514"/>
    </source>
</evidence>
<keyword evidence="3 6" id="KW-0812">Transmembrane</keyword>
<sequence length="164" mass="18990">MTEIASIQRRFCAYLIDVAILLIPTLLIILLLESFPLILHLSYMCVNCGYFTYFISSKTQATPGQQLMNIHTINLDNFKIDMSLAFNRSISQFFLPLLNSIIIILGEFFQDQDLLIITFNMLKVIIVLLTICWYFMAYLSEKRQTYHDMLFGTVVVKGTIKQLL</sequence>
<dbReference type="Proteomes" id="UP000516514">
    <property type="component" value="Chromosome"/>
</dbReference>
<dbReference type="KEGG" id="wms:ID128_04595"/>
<name>A0A7M3U366_9RICK</name>
<keyword evidence="5 6" id="KW-0472">Membrane</keyword>
<dbReference type="PANTHER" id="PTHR36115">
    <property type="entry name" value="PROLINE-RICH ANTIGEN HOMOLOG-RELATED"/>
    <property type="match status" value="1"/>
</dbReference>
<feature type="transmembrane region" description="Helical" evidence="6">
    <location>
        <begin position="12"/>
        <end position="31"/>
    </location>
</feature>
<feature type="transmembrane region" description="Helical" evidence="6">
    <location>
        <begin position="115"/>
        <end position="139"/>
    </location>
</feature>